<organism evidence="2 3">
    <name type="scientific">Plasmodium coatneyi</name>
    <dbReference type="NCBI Taxonomy" id="208452"/>
    <lineage>
        <taxon>Eukaryota</taxon>
        <taxon>Sar</taxon>
        <taxon>Alveolata</taxon>
        <taxon>Apicomplexa</taxon>
        <taxon>Aconoidasida</taxon>
        <taxon>Haemosporida</taxon>
        <taxon>Plasmodiidae</taxon>
        <taxon>Plasmodium</taxon>
    </lineage>
</organism>
<dbReference type="KEGG" id="pcot:PCOAH_00028920"/>
<dbReference type="EMBL" id="CP016248">
    <property type="protein sequence ID" value="ANQ08623.1"/>
    <property type="molecule type" value="Genomic_DNA"/>
</dbReference>
<evidence type="ECO:0000313" key="3">
    <source>
        <dbReference type="Proteomes" id="UP000092716"/>
    </source>
</evidence>
<evidence type="ECO:0000313" key="2">
    <source>
        <dbReference type="EMBL" id="ANQ08623.1"/>
    </source>
</evidence>
<dbReference type="GeneID" id="30909623"/>
<evidence type="ECO:0000256" key="1">
    <source>
        <dbReference type="SAM" id="MobiDB-lite"/>
    </source>
</evidence>
<sequence>MSKIYQQLKATPGENECGSLGHHSSKDVFNENKTKFDLQQDYEPKGDKLKKYYESCSDYYRRTYRTTTPSVPTNVEEKCKNGGTNPTDPYCTKFKTTYAKYCQQNSTEEACAIVNGVEASSARSGVPAARSSSSTVAPIVSSTLGTALVGLPTMYKLLPSWFSNYSGGGRGSTNNNRSNTRKGRSVRRDLDTLTAADSSTIYSTEYSTVDDVSTTNSMSDRASTIFEGPSKRRKTVAGITNNSNRRPKNIMYQRI</sequence>
<dbReference type="AlphaFoldDB" id="A0A1B1E0R4"/>
<accession>A0A1B1E0R4</accession>
<gene>
    <name evidence="2" type="ORF">PCOAH_00028920</name>
</gene>
<dbReference type="OrthoDB" id="389469at2759"/>
<dbReference type="RefSeq" id="XP_019915318.1">
    <property type="nucleotide sequence ID" value="XM_020059694.1"/>
</dbReference>
<reference evidence="3" key="1">
    <citation type="submission" date="2016-06" db="EMBL/GenBank/DDBJ databases">
        <title>First high quality genome sequence of Plasmodium coatneyi using continuous long reads from single molecule, real-time sequencing.</title>
        <authorList>
            <person name="Chien J.-T."/>
            <person name="Pakala S.B."/>
            <person name="Geraldo J.A."/>
            <person name="Lapp S.A."/>
            <person name="Barnwell J.W."/>
            <person name="Kissinger J.C."/>
            <person name="Galinski M.R."/>
            <person name="Humphrey J.C."/>
        </authorList>
    </citation>
    <scope>NUCLEOTIDE SEQUENCE [LARGE SCALE GENOMIC DNA]</scope>
    <source>
        <strain evidence="3">Hackeri</strain>
    </source>
</reference>
<dbReference type="VEuPathDB" id="PlasmoDB:PCOAH_00028920"/>
<evidence type="ECO:0008006" key="4">
    <source>
        <dbReference type="Google" id="ProtNLM"/>
    </source>
</evidence>
<name>A0A1B1E0R4_9APIC</name>
<dbReference type="Proteomes" id="UP000092716">
    <property type="component" value="Chromosome 10"/>
</dbReference>
<keyword evidence="3" id="KW-1185">Reference proteome</keyword>
<proteinExistence type="predicted"/>
<protein>
    <recommendedName>
        <fullName evidence="4">KIR protein</fullName>
    </recommendedName>
</protein>
<feature type="region of interest" description="Disordered" evidence="1">
    <location>
        <begin position="166"/>
        <end position="185"/>
    </location>
</feature>